<dbReference type="InterPro" id="IPR001638">
    <property type="entry name" value="Solute-binding_3/MltF_N"/>
</dbReference>
<dbReference type="InterPro" id="IPR018313">
    <property type="entry name" value="SBP_3_CS"/>
</dbReference>
<organism evidence="7 8">
    <name type="scientific">Acidovorax soli</name>
    <dbReference type="NCBI Taxonomy" id="592050"/>
    <lineage>
        <taxon>Bacteria</taxon>
        <taxon>Pseudomonadati</taxon>
        <taxon>Pseudomonadota</taxon>
        <taxon>Betaproteobacteria</taxon>
        <taxon>Burkholderiales</taxon>
        <taxon>Comamonadaceae</taxon>
        <taxon>Acidovorax</taxon>
    </lineage>
</organism>
<dbReference type="PANTHER" id="PTHR35936">
    <property type="entry name" value="MEMBRANE-BOUND LYTIC MUREIN TRANSGLYCOSYLASE F"/>
    <property type="match status" value="1"/>
</dbReference>
<proteinExistence type="inferred from homology"/>
<dbReference type="EMBL" id="FNQJ01000031">
    <property type="protein sequence ID" value="SEA80025.1"/>
    <property type="molecule type" value="Genomic_DNA"/>
</dbReference>
<evidence type="ECO:0000256" key="4">
    <source>
        <dbReference type="RuleBase" id="RU003744"/>
    </source>
</evidence>
<dbReference type="GO" id="GO:0030313">
    <property type="term" value="C:cell envelope"/>
    <property type="evidence" value="ECO:0007669"/>
    <property type="project" value="UniProtKB-SubCell"/>
</dbReference>
<protein>
    <submittedName>
        <fullName evidence="7">Polar amino acid transport system substrate-binding protein</fullName>
    </submittedName>
</protein>
<dbReference type="PANTHER" id="PTHR35936:SF19">
    <property type="entry name" value="AMINO-ACID-BINDING PROTEIN YXEM-RELATED"/>
    <property type="match status" value="1"/>
</dbReference>
<evidence type="ECO:0000313" key="7">
    <source>
        <dbReference type="EMBL" id="SEA80025.1"/>
    </source>
</evidence>
<dbReference type="CDD" id="cd13530">
    <property type="entry name" value="PBP2_peptides_like"/>
    <property type="match status" value="1"/>
</dbReference>
<dbReference type="SMART" id="SM00062">
    <property type="entry name" value="PBPb"/>
    <property type="match status" value="1"/>
</dbReference>
<feature type="domain" description="Solute-binding protein family 3/N-terminal" evidence="6">
    <location>
        <begin position="32"/>
        <end position="249"/>
    </location>
</feature>
<dbReference type="GeneID" id="34234874"/>
<dbReference type="Gene3D" id="3.40.190.10">
    <property type="entry name" value="Periplasmic binding protein-like II"/>
    <property type="match status" value="2"/>
</dbReference>
<dbReference type="STRING" id="592050.SAMN05421875_13115"/>
<evidence type="ECO:0000256" key="1">
    <source>
        <dbReference type="ARBA" id="ARBA00004196"/>
    </source>
</evidence>
<feature type="chain" id="PRO_5011662166" evidence="5">
    <location>
        <begin position="22"/>
        <end position="253"/>
    </location>
</feature>
<dbReference type="RefSeq" id="WP_092700157.1">
    <property type="nucleotide sequence ID" value="NZ_CAXIQL010000099.1"/>
</dbReference>
<comment type="subcellular location">
    <subcellularLocation>
        <location evidence="1">Cell envelope</location>
    </subcellularLocation>
</comment>
<evidence type="ECO:0000256" key="2">
    <source>
        <dbReference type="ARBA" id="ARBA00010333"/>
    </source>
</evidence>
<gene>
    <name evidence="7" type="ORF">SAMN05421875_13115</name>
</gene>
<evidence type="ECO:0000256" key="3">
    <source>
        <dbReference type="ARBA" id="ARBA00022729"/>
    </source>
</evidence>
<reference evidence="8" key="1">
    <citation type="submission" date="2016-10" db="EMBL/GenBank/DDBJ databases">
        <authorList>
            <person name="Varghese N."/>
            <person name="Submissions S."/>
        </authorList>
    </citation>
    <scope>NUCLEOTIDE SEQUENCE [LARGE SCALE GENOMIC DNA]</scope>
    <source>
        <strain evidence="8">DSM 25157</strain>
    </source>
</reference>
<name>A0A1H4E4Q7_9BURK</name>
<keyword evidence="8" id="KW-1185">Reference proteome</keyword>
<accession>A0A1H4E4Q7</accession>
<sequence>MKLFKFIASTLALCAVFSVQARSLDEIKKGGKIIVATEGQFAPFNYFKGTTLTGFEVEVAELAAKKMGLKIEWKTIGFDALLTGLKQDRWDLVIASHGVTEERAKAVTFTAPHYCSGGMVIAMDPAIRNAKDLGGKIVAVQTGTSYLENVQKVTTIKEMKNFPTDVDARSALTSRRVDAWVTDRFVAKEVVAKNPKAGLQLGEMVFIERIASAVAKGNQPLADAWSKALAETMADGSYAALSKKYFNEDVRCN</sequence>
<feature type="signal peptide" evidence="5">
    <location>
        <begin position="1"/>
        <end position="21"/>
    </location>
</feature>
<dbReference type="SUPFAM" id="SSF53850">
    <property type="entry name" value="Periplasmic binding protein-like II"/>
    <property type="match status" value="1"/>
</dbReference>
<keyword evidence="3 5" id="KW-0732">Signal</keyword>
<dbReference type="PROSITE" id="PS01039">
    <property type="entry name" value="SBP_BACTERIAL_3"/>
    <property type="match status" value="1"/>
</dbReference>
<dbReference type="Pfam" id="PF00497">
    <property type="entry name" value="SBP_bac_3"/>
    <property type="match status" value="1"/>
</dbReference>
<comment type="similarity">
    <text evidence="2 4">Belongs to the bacterial solute-binding protein 3 family.</text>
</comment>
<dbReference type="AlphaFoldDB" id="A0A1H4E4Q7"/>
<dbReference type="Proteomes" id="UP000199002">
    <property type="component" value="Unassembled WGS sequence"/>
</dbReference>
<evidence type="ECO:0000259" key="6">
    <source>
        <dbReference type="SMART" id="SM00062"/>
    </source>
</evidence>
<evidence type="ECO:0000256" key="5">
    <source>
        <dbReference type="SAM" id="SignalP"/>
    </source>
</evidence>
<evidence type="ECO:0000313" key="8">
    <source>
        <dbReference type="Proteomes" id="UP000199002"/>
    </source>
</evidence>